<reference evidence="2 3" key="1">
    <citation type="submission" date="2020-05" db="EMBL/GenBank/DDBJ databases">
        <title>A novel sialic acid binding adhesin present in multiple species contributes to the pathogenesis of Infective endocarditis.</title>
        <authorList>
            <person name="Gaytan M.O."/>
            <person name="Singh A.K."/>
            <person name="Woodiga S.A."/>
            <person name="Patel S.A."/>
            <person name="Ann S.-S."/>
            <person name="Vera-Ponce de Leon A."/>
            <person name="McGrath S."/>
            <person name="Miller A."/>
            <person name="Bush J."/>
            <person name="van der Linden M."/>
            <person name="Magrini V."/>
            <person name="Wilson R.K."/>
            <person name="Kitten T."/>
            <person name="King S.J."/>
        </authorList>
    </citation>
    <scope>NUCLEOTIDE SEQUENCE [LARGE SCALE GENOMIC DNA]</scope>
    <source>
        <strain evidence="2 3">SN51445</strain>
    </source>
</reference>
<dbReference type="EMBL" id="CP054134">
    <property type="protein sequence ID" value="QLL98690.1"/>
    <property type="molecule type" value="Genomic_DNA"/>
</dbReference>
<gene>
    <name evidence="2" type="ORF">HRE59_06655</name>
</gene>
<feature type="region of interest" description="Disordered" evidence="1">
    <location>
        <begin position="29"/>
        <end position="50"/>
    </location>
</feature>
<dbReference type="AlphaFoldDB" id="A0A1X1HEP8"/>
<protein>
    <submittedName>
        <fullName evidence="2">Uncharacterized protein</fullName>
    </submittedName>
</protein>
<organism evidence="2 3">
    <name type="scientific">Streptococcus oralis subsp. oralis</name>
    <dbReference type="NCBI Taxonomy" id="1891914"/>
    <lineage>
        <taxon>Bacteria</taxon>
        <taxon>Bacillati</taxon>
        <taxon>Bacillota</taxon>
        <taxon>Bacilli</taxon>
        <taxon>Lactobacillales</taxon>
        <taxon>Streptococcaceae</taxon>
        <taxon>Streptococcus</taxon>
    </lineage>
</organism>
<feature type="compositionally biased region" description="Basic and acidic residues" evidence="1">
    <location>
        <begin position="29"/>
        <end position="42"/>
    </location>
</feature>
<dbReference type="Proteomes" id="UP000510865">
    <property type="component" value="Chromosome"/>
</dbReference>
<proteinExistence type="predicted"/>
<evidence type="ECO:0000313" key="3">
    <source>
        <dbReference type="Proteomes" id="UP000510865"/>
    </source>
</evidence>
<name>A0A1X1HEP8_STROR</name>
<evidence type="ECO:0000313" key="2">
    <source>
        <dbReference type="EMBL" id="QLL98690.1"/>
    </source>
</evidence>
<evidence type="ECO:0000256" key="1">
    <source>
        <dbReference type="SAM" id="MobiDB-lite"/>
    </source>
</evidence>
<sequence length="76" mass="8785">MFGFSKTKKENDSLRFKNSVLNKLHSQDKKRISDLKKDKENLENETNTIASDALRKGSSVAGKYLSQKRIQKNERL</sequence>
<dbReference type="RefSeq" id="WP_049537606.1">
    <property type="nucleotide sequence ID" value="NZ_CP054134.1"/>
</dbReference>
<accession>A0A1X1HEP8</accession>